<dbReference type="AlphaFoldDB" id="A0AAU7JHU4"/>
<gene>
    <name evidence="1" type="ORF">ABEG18_01905</name>
</gene>
<dbReference type="RefSeq" id="WP_406856409.1">
    <property type="nucleotide sequence ID" value="NZ_CP157484.1"/>
</dbReference>
<dbReference type="EMBL" id="CP157484">
    <property type="protein sequence ID" value="XBO39564.1"/>
    <property type="molecule type" value="Genomic_DNA"/>
</dbReference>
<accession>A0AAU7JHU4</accession>
<sequence>MSTLHAAAAAGLIVPALTFALVLMVAQAKDNAESRMVPVRAQRRRR</sequence>
<name>A0AAU7JHU4_9HYPH</name>
<protein>
    <submittedName>
        <fullName evidence="1">Uncharacterized protein</fullName>
    </submittedName>
</protein>
<evidence type="ECO:0000313" key="1">
    <source>
        <dbReference type="EMBL" id="XBO39564.1"/>
    </source>
</evidence>
<proteinExistence type="predicted"/>
<reference evidence="1" key="1">
    <citation type="submission" date="2024-05" db="EMBL/GenBank/DDBJ databases">
        <authorList>
            <person name="Kim S."/>
            <person name="Heo J."/>
            <person name="Choi H."/>
            <person name="Choi Y."/>
            <person name="Kwon S.-W."/>
            <person name="Kim Y."/>
        </authorList>
    </citation>
    <scope>NUCLEOTIDE SEQUENCE</scope>
    <source>
        <strain evidence="1">KACC 23698</strain>
    </source>
</reference>
<organism evidence="1">
    <name type="scientific">Alsobacter sp. KACC 23698</name>
    <dbReference type="NCBI Taxonomy" id="3149229"/>
    <lineage>
        <taxon>Bacteria</taxon>
        <taxon>Pseudomonadati</taxon>
        <taxon>Pseudomonadota</taxon>
        <taxon>Alphaproteobacteria</taxon>
        <taxon>Hyphomicrobiales</taxon>
        <taxon>Alsobacteraceae</taxon>
        <taxon>Alsobacter</taxon>
    </lineage>
</organism>